<feature type="non-terminal residue" evidence="2">
    <location>
        <position position="1"/>
    </location>
</feature>
<evidence type="ECO:0000256" key="1">
    <source>
        <dbReference type="SAM" id="MobiDB-lite"/>
    </source>
</evidence>
<accession>A0A2T4BP82</accession>
<gene>
    <name evidence="2" type="ORF">M440DRAFT_1344831</name>
</gene>
<evidence type="ECO:0000313" key="2">
    <source>
        <dbReference type="EMBL" id="PTB71137.1"/>
    </source>
</evidence>
<protein>
    <submittedName>
        <fullName evidence="2">Uncharacterized protein</fullName>
    </submittedName>
</protein>
<feature type="region of interest" description="Disordered" evidence="1">
    <location>
        <begin position="35"/>
        <end position="59"/>
    </location>
</feature>
<proteinExistence type="predicted"/>
<organism evidence="2 3">
    <name type="scientific">Trichoderma longibrachiatum ATCC 18648</name>
    <dbReference type="NCBI Taxonomy" id="983965"/>
    <lineage>
        <taxon>Eukaryota</taxon>
        <taxon>Fungi</taxon>
        <taxon>Dikarya</taxon>
        <taxon>Ascomycota</taxon>
        <taxon>Pezizomycotina</taxon>
        <taxon>Sordariomycetes</taxon>
        <taxon>Hypocreomycetidae</taxon>
        <taxon>Hypocreales</taxon>
        <taxon>Hypocreaceae</taxon>
        <taxon>Trichoderma</taxon>
    </lineage>
</organism>
<sequence length="59" mass="6294">LVTTLPAPIVHPLPIVTPGMMVVLPPIQQSSPMMTLPPYSMPARRDATPVSCVAPKMDT</sequence>
<dbReference type="OrthoDB" id="5351653at2759"/>
<keyword evidence="3" id="KW-1185">Reference proteome</keyword>
<reference evidence="2 3" key="1">
    <citation type="submission" date="2016-07" db="EMBL/GenBank/DDBJ databases">
        <title>Multiple horizontal gene transfer events from other fungi enriched the ability of initially mycotrophic Trichoderma (Ascomycota) to feed on dead plant biomass.</title>
        <authorList>
            <consortium name="DOE Joint Genome Institute"/>
            <person name="Aerts A."/>
            <person name="Atanasova L."/>
            <person name="Chenthamara K."/>
            <person name="Zhang J."/>
            <person name="Grujic M."/>
            <person name="Henrissat B."/>
            <person name="Kuo A."/>
            <person name="Salamov A."/>
            <person name="Lipzen A."/>
            <person name="Labutti K."/>
            <person name="Barry K."/>
            <person name="Miao Y."/>
            <person name="Rahimi M.J."/>
            <person name="Shen Q."/>
            <person name="Grigoriev I.V."/>
            <person name="Kubicek C.P."/>
            <person name="Druzhinina I.S."/>
        </authorList>
    </citation>
    <scope>NUCLEOTIDE SEQUENCE [LARGE SCALE GENOMIC DNA]</scope>
    <source>
        <strain evidence="2 3">ATCC 18648</strain>
    </source>
</reference>
<name>A0A2T4BP82_TRILO</name>
<dbReference type="Proteomes" id="UP000240760">
    <property type="component" value="Unassembled WGS sequence"/>
</dbReference>
<dbReference type="EMBL" id="KZ679152">
    <property type="protein sequence ID" value="PTB71137.1"/>
    <property type="molecule type" value="Genomic_DNA"/>
</dbReference>
<dbReference type="AlphaFoldDB" id="A0A2T4BP82"/>
<evidence type="ECO:0000313" key="3">
    <source>
        <dbReference type="Proteomes" id="UP000240760"/>
    </source>
</evidence>